<feature type="domain" description="HIRAN" evidence="3">
    <location>
        <begin position="10"/>
        <end position="61"/>
    </location>
</feature>
<dbReference type="GO" id="GO:0008270">
    <property type="term" value="F:zinc ion binding"/>
    <property type="evidence" value="ECO:0007669"/>
    <property type="project" value="InterPro"/>
</dbReference>
<organism evidence="4 5">
    <name type="scientific">Agrilactobacillus composti DSM 18527 = JCM 14202</name>
    <dbReference type="NCBI Taxonomy" id="1423734"/>
    <lineage>
        <taxon>Bacteria</taxon>
        <taxon>Bacillati</taxon>
        <taxon>Bacillota</taxon>
        <taxon>Bacilli</taxon>
        <taxon>Lactobacillales</taxon>
        <taxon>Lactobacillaceae</taxon>
        <taxon>Agrilactobacillus</taxon>
    </lineage>
</organism>
<proteinExistence type="predicted"/>
<dbReference type="EMBL" id="AZGA01000002">
    <property type="protein sequence ID" value="KRM36686.1"/>
    <property type="molecule type" value="Genomic_DNA"/>
</dbReference>
<accession>X0QPM4</accession>
<name>X0QPM4_9LACO</name>
<gene>
    <name evidence="4" type="ORF">FC83_GL002561</name>
</gene>
<dbReference type="GO" id="GO:0016818">
    <property type="term" value="F:hydrolase activity, acting on acid anhydrides, in phosphorus-containing anhydrides"/>
    <property type="evidence" value="ECO:0007669"/>
    <property type="project" value="InterPro"/>
</dbReference>
<dbReference type="Pfam" id="PF08797">
    <property type="entry name" value="HIRAN"/>
    <property type="match status" value="1"/>
</dbReference>
<keyword evidence="2" id="KW-0378">Hydrolase</keyword>
<sequence>MTELKPDSQVFVTVTGTNYYFELKPFELGTKVSLTKDVRNHHDNEAIAVILPILGKVGYVANSPYTVIRGTYSAGRIYDHLAESCLGIVRFITDKNVILEVYPDKRLDLDIDIDVVNNDSAYFDTKKLPPKGEQSF</sequence>
<reference evidence="4 5" key="1">
    <citation type="journal article" date="2015" name="Genome Announc.">
        <title>Expanding the biotechnology potential of lactobacilli through comparative genomics of 213 strains and associated genera.</title>
        <authorList>
            <person name="Sun Z."/>
            <person name="Harris H.M."/>
            <person name="McCann A."/>
            <person name="Guo C."/>
            <person name="Argimon S."/>
            <person name="Zhang W."/>
            <person name="Yang X."/>
            <person name="Jeffery I.B."/>
            <person name="Cooney J.C."/>
            <person name="Kagawa T.F."/>
            <person name="Liu W."/>
            <person name="Song Y."/>
            <person name="Salvetti E."/>
            <person name="Wrobel A."/>
            <person name="Rasinkangas P."/>
            <person name="Parkhill J."/>
            <person name="Rea M.C."/>
            <person name="O'Sullivan O."/>
            <person name="Ritari J."/>
            <person name="Douillard F.P."/>
            <person name="Paul Ross R."/>
            <person name="Yang R."/>
            <person name="Briner A.E."/>
            <person name="Felis G.E."/>
            <person name="de Vos W.M."/>
            <person name="Barrangou R."/>
            <person name="Klaenhammer T.R."/>
            <person name="Caufield P.W."/>
            <person name="Cui Y."/>
            <person name="Zhang H."/>
            <person name="O'Toole P.W."/>
        </authorList>
    </citation>
    <scope>NUCLEOTIDE SEQUENCE [LARGE SCALE GENOMIC DNA]</scope>
    <source>
        <strain evidence="4 5">DSM 18527</strain>
    </source>
</reference>
<keyword evidence="1" id="KW-0479">Metal-binding</keyword>
<dbReference type="eggNOG" id="ENOG50330YI">
    <property type="taxonomic scope" value="Bacteria"/>
</dbReference>
<dbReference type="PATRIC" id="fig|1423734.3.peg.2597"/>
<dbReference type="Proteomes" id="UP000051236">
    <property type="component" value="Unassembled WGS sequence"/>
</dbReference>
<evidence type="ECO:0000313" key="5">
    <source>
        <dbReference type="Proteomes" id="UP000051236"/>
    </source>
</evidence>
<evidence type="ECO:0000256" key="1">
    <source>
        <dbReference type="ARBA" id="ARBA00022723"/>
    </source>
</evidence>
<dbReference type="Gene3D" id="3.30.70.2330">
    <property type="match status" value="1"/>
</dbReference>
<dbReference type="STRING" id="1423734.FC83_GL002561"/>
<evidence type="ECO:0000259" key="3">
    <source>
        <dbReference type="Pfam" id="PF08797"/>
    </source>
</evidence>
<evidence type="ECO:0000313" key="4">
    <source>
        <dbReference type="EMBL" id="KRM36686.1"/>
    </source>
</evidence>
<evidence type="ECO:0000256" key="2">
    <source>
        <dbReference type="ARBA" id="ARBA00022801"/>
    </source>
</evidence>
<comment type="caution">
    <text evidence="4">The sequence shown here is derived from an EMBL/GenBank/DDBJ whole genome shotgun (WGS) entry which is preliminary data.</text>
</comment>
<dbReference type="AlphaFoldDB" id="X0QPM4"/>
<keyword evidence="5" id="KW-1185">Reference proteome</keyword>
<dbReference type="GO" id="GO:0003676">
    <property type="term" value="F:nucleic acid binding"/>
    <property type="evidence" value="ECO:0007669"/>
    <property type="project" value="InterPro"/>
</dbReference>
<protein>
    <recommendedName>
        <fullName evidence="3">HIRAN domain-containing protein</fullName>
    </recommendedName>
</protein>
<dbReference type="InterPro" id="IPR014905">
    <property type="entry name" value="HIRAN"/>
</dbReference>
<dbReference type="RefSeq" id="WP_035453740.1">
    <property type="nucleotide sequence ID" value="NZ_AZGA01000002.1"/>
</dbReference>